<evidence type="ECO:0000313" key="2">
    <source>
        <dbReference type="EMBL" id="ACF34150.1"/>
    </source>
</evidence>
<organism evidence="2 3">
    <name type="scientific">Mycobacterium phage Boomer</name>
    <dbReference type="NCBI Taxonomy" id="2902893"/>
    <lineage>
        <taxon>Viruses</taxon>
        <taxon>Duplodnaviria</taxon>
        <taxon>Heunggongvirae</taxon>
        <taxon>Uroviricota</taxon>
        <taxon>Caudoviricetes</taxon>
        <taxon>Gracegardnervirinae</taxon>
        <taxon>Cheoctovirus</taxon>
        <taxon>Cheoctovirus boomer</taxon>
        <taxon>Mycobacterium virus Boomer</taxon>
    </lineage>
</organism>
<proteinExistence type="predicted"/>
<dbReference type="KEGG" id="vg:6469782"/>
<gene>
    <name evidence="2" type="ORF">BOOMER_88</name>
</gene>
<keyword evidence="3" id="KW-1185">Reference proteome</keyword>
<feature type="region of interest" description="Disordered" evidence="1">
    <location>
        <begin position="1"/>
        <end position="23"/>
    </location>
</feature>
<evidence type="ECO:0000256" key="1">
    <source>
        <dbReference type="SAM" id="MobiDB-lite"/>
    </source>
</evidence>
<accession>B5A6U5</accession>
<dbReference type="RefSeq" id="YP_002014304.1">
    <property type="nucleotide sequence ID" value="NC_011054.1"/>
</dbReference>
<reference evidence="2 3" key="1">
    <citation type="submission" date="2008-06" db="EMBL/GenBank/DDBJ databases">
        <authorList>
            <person name="Patel M.C."/>
            <person name="Houtz J.M."/>
            <person name="Pedulla M.L."/>
            <person name="Paladin E.C."/>
            <person name="Jacobs-Sera D."/>
            <person name="Hendrix R.W."/>
            <person name="Hatfull G.F."/>
        </authorList>
    </citation>
    <scope>NUCLEOTIDE SEQUENCE [LARGE SCALE GENOMIC DNA]</scope>
</reference>
<protein>
    <submittedName>
        <fullName evidence="2">Uncharacterized protein</fullName>
    </submittedName>
</protein>
<sequence>MERGMSDLDTDTATKGVTGPFEDWESDHTALVHVLWSVKHAGMSLDDADAVAERILRSRWAAAFRAASEVR</sequence>
<dbReference type="Proteomes" id="UP000002720">
    <property type="component" value="Segment"/>
</dbReference>
<name>B5A6U5_9CAUD</name>
<dbReference type="EMBL" id="EU816590">
    <property type="protein sequence ID" value="ACF34150.1"/>
    <property type="molecule type" value="Genomic_DNA"/>
</dbReference>
<evidence type="ECO:0000313" key="3">
    <source>
        <dbReference type="Proteomes" id="UP000002720"/>
    </source>
</evidence>
<dbReference type="GeneID" id="6469782"/>